<dbReference type="AlphaFoldDB" id="A0AAN7QBD9"/>
<dbReference type="EMBL" id="JAXQNO010000024">
    <property type="protein sequence ID" value="KAK4762917.1"/>
    <property type="molecule type" value="Genomic_DNA"/>
</dbReference>
<keyword evidence="2" id="KW-1185">Reference proteome</keyword>
<sequence length="165" mass="19229">MQLNHNHLLSLSFEFSTIFSASPSPTPFTLQNYVHLSTGISLLEVVFWISMCLSFPYEVHIECGLCCIKTVSIALSFDFQTVSHILFLFCRSLYYIRIFWGKHGKKERLTKLYISSVLPKEKRTDISKSCQWEKKNGICLSRLFPFFWLFTCCKSKLDQNILSFV</sequence>
<proteinExistence type="predicted"/>
<comment type="caution">
    <text evidence="1">The sequence shown here is derived from an EMBL/GenBank/DDBJ whole genome shotgun (WGS) entry which is preliminary data.</text>
</comment>
<reference evidence="1 2" key="1">
    <citation type="journal article" date="2023" name="Hortic Res">
        <title>Pangenome of water caltrop reveals structural variations and asymmetric subgenome divergence after allopolyploidization.</title>
        <authorList>
            <person name="Zhang X."/>
            <person name="Chen Y."/>
            <person name="Wang L."/>
            <person name="Yuan Y."/>
            <person name="Fang M."/>
            <person name="Shi L."/>
            <person name="Lu R."/>
            <person name="Comes H.P."/>
            <person name="Ma Y."/>
            <person name="Chen Y."/>
            <person name="Huang G."/>
            <person name="Zhou Y."/>
            <person name="Zheng Z."/>
            <person name="Qiu Y."/>
        </authorList>
    </citation>
    <scope>NUCLEOTIDE SEQUENCE [LARGE SCALE GENOMIC DNA]</scope>
    <source>
        <strain evidence="1">F231</strain>
    </source>
</reference>
<gene>
    <name evidence="1" type="ORF">SAY86_008685</name>
</gene>
<evidence type="ECO:0000313" key="1">
    <source>
        <dbReference type="EMBL" id="KAK4762917.1"/>
    </source>
</evidence>
<protein>
    <submittedName>
        <fullName evidence="1">Uncharacterized protein</fullName>
    </submittedName>
</protein>
<name>A0AAN7QBD9_TRANT</name>
<organism evidence="1 2">
    <name type="scientific">Trapa natans</name>
    <name type="common">Water chestnut</name>
    <dbReference type="NCBI Taxonomy" id="22666"/>
    <lineage>
        <taxon>Eukaryota</taxon>
        <taxon>Viridiplantae</taxon>
        <taxon>Streptophyta</taxon>
        <taxon>Embryophyta</taxon>
        <taxon>Tracheophyta</taxon>
        <taxon>Spermatophyta</taxon>
        <taxon>Magnoliopsida</taxon>
        <taxon>eudicotyledons</taxon>
        <taxon>Gunneridae</taxon>
        <taxon>Pentapetalae</taxon>
        <taxon>rosids</taxon>
        <taxon>malvids</taxon>
        <taxon>Myrtales</taxon>
        <taxon>Lythraceae</taxon>
        <taxon>Trapa</taxon>
    </lineage>
</organism>
<dbReference type="Proteomes" id="UP001346149">
    <property type="component" value="Unassembled WGS sequence"/>
</dbReference>
<evidence type="ECO:0000313" key="2">
    <source>
        <dbReference type="Proteomes" id="UP001346149"/>
    </source>
</evidence>
<accession>A0AAN7QBD9</accession>